<comment type="similarity">
    <text evidence="8">Belongs to the sel-1 family.</text>
</comment>
<comment type="caution">
    <text evidence="11">The sequence shown here is derived from an EMBL/GenBank/DDBJ whole genome shotgun (WGS) entry which is preliminary data.</text>
</comment>
<name>A0A9P1CJU5_9DINO</name>
<keyword evidence="14" id="KW-1185">Reference proteome</keyword>
<dbReference type="Gene3D" id="1.25.40.10">
    <property type="entry name" value="Tetratricopeptide repeat domain"/>
    <property type="match status" value="2"/>
</dbReference>
<dbReference type="SMART" id="SM00671">
    <property type="entry name" value="SEL1"/>
    <property type="match status" value="4"/>
</dbReference>
<dbReference type="GO" id="GO:0005506">
    <property type="term" value="F:iron ion binding"/>
    <property type="evidence" value="ECO:0007669"/>
    <property type="project" value="InterPro"/>
</dbReference>
<dbReference type="GO" id="GO:0016705">
    <property type="term" value="F:oxidoreductase activity, acting on paired donors, with incorporation or reduction of molecular oxygen"/>
    <property type="evidence" value="ECO:0007669"/>
    <property type="project" value="InterPro"/>
</dbReference>
<reference evidence="12" key="2">
    <citation type="submission" date="2024-04" db="EMBL/GenBank/DDBJ databases">
        <authorList>
            <person name="Chen Y."/>
            <person name="Shah S."/>
            <person name="Dougan E. K."/>
            <person name="Thang M."/>
            <person name="Chan C."/>
        </authorList>
    </citation>
    <scope>NUCLEOTIDE SEQUENCE [LARGE SCALE GENOMIC DNA]</scope>
</reference>
<feature type="signal peptide" evidence="9">
    <location>
        <begin position="1"/>
        <end position="34"/>
    </location>
</feature>
<dbReference type="InterPro" id="IPR006597">
    <property type="entry name" value="Sel1-like"/>
</dbReference>
<dbReference type="PANTHER" id="PTHR11102">
    <property type="entry name" value="SEL-1-LIKE PROTEIN"/>
    <property type="match status" value="1"/>
</dbReference>
<dbReference type="InterPro" id="IPR050767">
    <property type="entry name" value="Sel1_AlgK"/>
</dbReference>
<gene>
    <name evidence="11" type="ORF">C1SCF055_LOCUS19596</name>
</gene>
<dbReference type="Gene3D" id="2.60.120.620">
    <property type="entry name" value="q2cbj1_9rhob like domain"/>
    <property type="match status" value="1"/>
</dbReference>
<dbReference type="Proteomes" id="UP001152797">
    <property type="component" value="Unassembled WGS sequence"/>
</dbReference>
<evidence type="ECO:0000256" key="5">
    <source>
        <dbReference type="ARBA" id="ARBA00023002"/>
    </source>
</evidence>
<dbReference type="InterPro" id="IPR005123">
    <property type="entry name" value="Oxoglu/Fe-dep_dioxygenase_dom"/>
</dbReference>
<keyword evidence="3" id="KW-0256">Endoplasmic reticulum</keyword>
<keyword evidence="7" id="KW-0325">Glycoprotein</keyword>
<dbReference type="EMBL" id="CAMXCT020001759">
    <property type="protein sequence ID" value="CAL1146175.1"/>
    <property type="molecule type" value="Genomic_DNA"/>
</dbReference>
<proteinExistence type="inferred from homology"/>
<evidence type="ECO:0000259" key="10">
    <source>
        <dbReference type="PROSITE" id="PS51471"/>
    </source>
</evidence>
<dbReference type="PANTHER" id="PTHR11102:SF160">
    <property type="entry name" value="ERAD-ASSOCIATED E3 UBIQUITIN-PROTEIN LIGASE COMPONENT HRD3"/>
    <property type="match status" value="1"/>
</dbReference>
<keyword evidence="2" id="KW-0479">Metal-binding</keyword>
<keyword evidence="9" id="KW-0732">Signal</keyword>
<evidence type="ECO:0000256" key="1">
    <source>
        <dbReference type="ARBA" id="ARBA00001961"/>
    </source>
</evidence>
<evidence type="ECO:0000313" key="12">
    <source>
        <dbReference type="EMBL" id="CAL1146175.1"/>
    </source>
</evidence>
<keyword evidence="4" id="KW-0223">Dioxygenase</keyword>
<evidence type="ECO:0000256" key="3">
    <source>
        <dbReference type="ARBA" id="ARBA00022824"/>
    </source>
</evidence>
<keyword evidence="6" id="KW-0408">Iron</keyword>
<dbReference type="EMBL" id="CAMXCT010001759">
    <property type="protein sequence ID" value="CAI3992800.1"/>
    <property type="molecule type" value="Genomic_DNA"/>
</dbReference>
<feature type="domain" description="Fe2OG dioxygenase" evidence="10">
    <location>
        <begin position="187"/>
        <end position="280"/>
    </location>
</feature>
<evidence type="ECO:0000256" key="4">
    <source>
        <dbReference type="ARBA" id="ARBA00022964"/>
    </source>
</evidence>
<dbReference type="InterPro" id="IPR006620">
    <property type="entry name" value="Pro_4_hyd_alph"/>
</dbReference>
<evidence type="ECO:0000256" key="7">
    <source>
        <dbReference type="ARBA" id="ARBA00023180"/>
    </source>
</evidence>
<evidence type="ECO:0000313" key="14">
    <source>
        <dbReference type="Proteomes" id="UP001152797"/>
    </source>
</evidence>
<dbReference type="OrthoDB" id="1068471at2759"/>
<comment type="cofactor">
    <cofactor evidence="1">
        <name>L-ascorbate</name>
        <dbReference type="ChEBI" id="CHEBI:38290"/>
    </cofactor>
</comment>
<dbReference type="Pfam" id="PF08238">
    <property type="entry name" value="Sel1"/>
    <property type="match status" value="3"/>
</dbReference>
<reference evidence="11" key="1">
    <citation type="submission" date="2022-10" db="EMBL/GenBank/DDBJ databases">
        <authorList>
            <person name="Chen Y."/>
            <person name="Dougan E. K."/>
            <person name="Chan C."/>
            <person name="Rhodes N."/>
            <person name="Thang M."/>
        </authorList>
    </citation>
    <scope>NUCLEOTIDE SEQUENCE</scope>
</reference>
<evidence type="ECO:0000256" key="8">
    <source>
        <dbReference type="ARBA" id="ARBA00038101"/>
    </source>
</evidence>
<dbReference type="SUPFAM" id="SSF51197">
    <property type="entry name" value="Clavaminate synthase-like"/>
    <property type="match status" value="1"/>
</dbReference>
<sequence length="664" mass="74633">MGSGHPNGCAHWARWGRWWLGCALIVLQGLQGCGDPHDVRMHEGHAVKLWREEEHLPSFLETHQEDLQLQRRGLLRWFQQPWLVSAVVGYVKWPLSKWRAKFSILPSLLSPGEADAMKALLQAAPEDFDEDIDGVDKMVTYEFIISSAGAQKAHDPIRESLRQRLRDITEPILRDRIQPFVWARYPKAGAVCHSMIRRYLENERRSHDTHWDIPSYVSVVVSLDSTNQDFEGGFFVTTGNGEKSFIPLQKGDTVVHQSDLLHGVHVVSGERWSWAMWFQDSSDCSSAAENWWQAEAEEGDPVAQTLRAMRASTAMESWTWLKSAAQSGFPRAQLYFGKAHEDGLIQKPQLEEAAEWFEKSRRNGEIDACFYLGLWEQKRGNLSGAMRLFEEGAHFGDSKAMGQLAAGYRDGSDVPKDLDLATQWFERAADFTVEAMYQSYLMYSQETSQRPANHSRAALFLERAARMGHEESMRKFVEPLAKAKRWEEVVPWLLRMESKASLSQFVKLRKAGIAMSAFSMFRAEQLLRELSDQGYQDAQQLLFDLTQTKQSELSDIAHDVQGLKWMGAKATTVGALYASAATLPQAASPVQVQKPIPMPVAGAVQMSIQPVQIPTRLSQHGQRVGVTKVPMGRAMSTSALHAQVVTRFPGAAAAPIPVPACAWK</sequence>
<dbReference type="AlphaFoldDB" id="A0A9P1CJU5"/>
<evidence type="ECO:0000256" key="2">
    <source>
        <dbReference type="ARBA" id="ARBA00022723"/>
    </source>
</evidence>
<feature type="chain" id="PRO_5043270519" evidence="9">
    <location>
        <begin position="35"/>
        <end position="664"/>
    </location>
</feature>
<dbReference type="SUPFAM" id="SSF81901">
    <property type="entry name" value="HCP-like"/>
    <property type="match status" value="1"/>
</dbReference>
<dbReference type="EMBL" id="CAMXCT030001759">
    <property type="protein sequence ID" value="CAL4780112.1"/>
    <property type="molecule type" value="Genomic_DNA"/>
</dbReference>
<dbReference type="PROSITE" id="PS51471">
    <property type="entry name" value="FE2OG_OXY"/>
    <property type="match status" value="1"/>
</dbReference>
<dbReference type="SMART" id="SM00702">
    <property type="entry name" value="P4Hc"/>
    <property type="match status" value="1"/>
</dbReference>
<evidence type="ECO:0000256" key="9">
    <source>
        <dbReference type="SAM" id="SignalP"/>
    </source>
</evidence>
<organism evidence="11">
    <name type="scientific">Cladocopium goreaui</name>
    <dbReference type="NCBI Taxonomy" id="2562237"/>
    <lineage>
        <taxon>Eukaryota</taxon>
        <taxon>Sar</taxon>
        <taxon>Alveolata</taxon>
        <taxon>Dinophyceae</taxon>
        <taxon>Suessiales</taxon>
        <taxon>Symbiodiniaceae</taxon>
        <taxon>Cladocopium</taxon>
    </lineage>
</organism>
<dbReference type="InterPro" id="IPR011990">
    <property type="entry name" value="TPR-like_helical_dom_sf"/>
</dbReference>
<protein>
    <submittedName>
        <fullName evidence="13">Vegetative incompatibility protein HET-E-1</fullName>
    </submittedName>
</protein>
<evidence type="ECO:0000313" key="11">
    <source>
        <dbReference type="EMBL" id="CAI3992800.1"/>
    </source>
</evidence>
<keyword evidence="5" id="KW-0560">Oxidoreductase</keyword>
<dbReference type="GO" id="GO:0031418">
    <property type="term" value="F:L-ascorbic acid binding"/>
    <property type="evidence" value="ECO:0007669"/>
    <property type="project" value="InterPro"/>
</dbReference>
<evidence type="ECO:0000313" key="13">
    <source>
        <dbReference type="EMBL" id="CAL4780112.1"/>
    </source>
</evidence>
<dbReference type="GO" id="GO:0051213">
    <property type="term" value="F:dioxygenase activity"/>
    <property type="evidence" value="ECO:0007669"/>
    <property type="project" value="UniProtKB-KW"/>
</dbReference>
<accession>A0A9P1CJU5</accession>
<evidence type="ECO:0000256" key="6">
    <source>
        <dbReference type="ARBA" id="ARBA00023004"/>
    </source>
</evidence>